<name>A0A6J8BEW9_MYTCO</name>
<evidence type="ECO:0000313" key="3">
    <source>
        <dbReference type="Proteomes" id="UP000507470"/>
    </source>
</evidence>
<gene>
    <name evidence="2" type="ORF">MCOR_18297</name>
</gene>
<dbReference type="EMBL" id="CACVKT020003222">
    <property type="protein sequence ID" value="CAC5382475.1"/>
    <property type="molecule type" value="Genomic_DNA"/>
</dbReference>
<sequence>MALNVSCKCNKNCSCFKSEQKCIGSCKCIDCKNQDHPHDPKACDLKMSIKTEKDQSDLDSASASGLQQQKDGNYDHGAKQKNMKPPLPTKSKKLSSSYPNLTEINESIDGSSKLFVDTHKIKRSRSLDMSIRTNIKYLTIMTINGSHGNKFKLDDEEKGQNMSSEKIELIKKAFNESDADIVCGQEFLEEQITSLLECLGEYEYTAKAERAERKCTGKAETGESTKCSKMFNVIFYKKSKFIVEPVEQEIINRAFTDDTKFDSVMNNDISRNRFHAAKIILTDHVQNDCKPLLSSFGIVSYHGFYRGFGEEARIELSGKYFEIFNVLSRKYLGKIPMIVCGDFNCDITRKEVSGKYMYIVCKYIKPIRRPNKFDFIAYNISPDPKHPNNNNILVKTCYNINFLKHVSEIKKDKAKKAVEKTNYLPKSDKYVAIYENRAIILDHNPVVTIFGFLHSLDKD</sequence>
<dbReference type="SUPFAM" id="SSF56219">
    <property type="entry name" value="DNase I-like"/>
    <property type="match status" value="1"/>
</dbReference>
<dbReference type="InterPro" id="IPR036691">
    <property type="entry name" value="Endo/exonu/phosph_ase_sf"/>
</dbReference>
<protein>
    <recommendedName>
        <fullName evidence="4">Endonuclease/exonuclease/phosphatase domain-containing protein</fullName>
    </recommendedName>
</protein>
<evidence type="ECO:0000313" key="2">
    <source>
        <dbReference type="EMBL" id="CAC5382475.1"/>
    </source>
</evidence>
<reference evidence="2 3" key="1">
    <citation type="submission" date="2020-06" db="EMBL/GenBank/DDBJ databases">
        <authorList>
            <person name="Li R."/>
            <person name="Bekaert M."/>
        </authorList>
    </citation>
    <scope>NUCLEOTIDE SEQUENCE [LARGE SCALE GENOMIC DNA]</scope>
    <source>
        <strain evidence="3">wild</strain>
    </source>
</reference>
<dbReference type="Gene3D" id="3.60.10.10">
    <property type="entry name" value="Endonuclease/exonuclease/phosphatase"/>
    <property type="match status" value="1"/>
</dbReference>
<feature type="region of interest" description="Disordered" evidence="1">
    <location>
        <begin position="54"/>
        <end position="96"/>
    </location>
</feature>
<organism evidence="2 3">
    <name type="scientific">Mytilus coruscus</name>
    <name type="common">Sea mussel</name>
    <dbReference type="NCBI Taxonomy" id="42192"/>
    <lineage>
        <taxon>Eukaryota</taxon>
        <taxon>Metazoa</taxon>
        <taxon>Spiralia</taxon>
        <taxon>Lophotrochozoa</taxon>
        <taxon>Mollusca</taxon>
        <taxon>Bivalvia</taxon>
        <taxon>Autobranchia</taxon>
        <taxon>Pteriomorphia</taxon>
        <taxon>Mytilida</taxon>
        <taxon>Mytiloidea</taxon>
        <taxon>Mytilidae</taxon>
        <taxon>Mytilinae</taxon>
        <taxon>Mytilus</taxon>
    </lineage>
</organism>
<feature type="compositionally biased region" description="Polar residues" evidence="1">
    <location>
        <begin position="58"/>
        <end position="71"/>
    </location>
</feature>
<accession>A0A6J8BEW9</accession>
<evidence type="ECO:0000256" key="1">
    <source>
        <dbReference type="SAM" id="MobiDB-lite"/>
    </source>
</evidence>
<dbReference type="AlphaFoldDB" id="A0A6J8BEW9"/>
<dbReference type="Proteomes" id="UP000507470">
    <property type="component" value="Unassembled WGS sequence"/>
</dbReference>
<evidence type="ECO:0008006" key="4">
    <source>
        <dbReference type="Google" id="ProtNLM"/>
    </source>
</evidence>
<keyword evidence="3" id="KW-1185">Reference proteome</keyword>
<proteinExistence type="predicted"/>